<reference evidence="2" key="1">
    <citation type="submission" date="2022-12" db="EMBL/GenBank/DDBJ databases">
        <authorList>
            <person name="Brejova B."/>
        </authorList>
    </citation>
    <scope>NUCLEOTIDE SEQUENCE</scope>
</reference>
<dbReference type="EMBL" id="CANTUO010000001">
    <property type="protein sequence ID" value="CAI5757228.1"/>
    <property type="molecule type" value="Genomic_DNA"/>
</dbReference>
<protein>
    <submittedName>
        <fullName evidence="2">Uncharacterized protein</fullName>
    </submittedName>
</protein>
<dbReference type="AlphaFoldDB" id="A0A9W4TWZ8"/>
<sequence length="173" mass="19872">MKCSSLPILLLYLNCFAVSLTDPNNELTFTEQSASSHKKKYVMEEPKEVELSIKEKQKMDEEVDQINKKKKWQLNAGLYVEGSKGDQKGIDYCSDSDDDGKKFWIFNHGNKTDEVVQLNLNNDTSPYVFKIREEVGTEEEAEEKKEEQDQFENGSNPQLIINSLIILIIFAII</sequence>
<evidence type="ECO:0000313" key="3">
    <source>
        <dbReference type="Proteomes" id="UP001152885"/>
    </source>
</evidence>
<keyword evidence="3" id="KW-1185">Reference proteome</keyword>
<keyword evidence="1" id="KW-0732">Signal</keyword>
<evidence type="ECO:0000313" key="2">
    <source>
        <dbReference type="EMBL" id="CAI5757228.1"/>
    </source>
</evidence>
<organism evidence="2 3">
    <name type="scientific">Candida verbasci</name>
    <dbReference type="NCBI Taxonomy" id="1227364"/>
    <lineage>
        <taxon>Eukaryota</taxon>
        <taxon>Fungi</taxon>
        <taxon>Dikarya</taxon>
        <taxon>Ascomycota</taxon>
        <taxon>Saccharomycotina</taxon>
        <taxon>Pichiomycetes</taxon>
        <taxon>Debaryomycetaceae</taxon>
        <taxon>Candida/Lodderomyces clade</taxon>
        <taxon>Candida</taxon>
    </lineage>
</organism>
<evidence type="ECO:0000256" key="1">
    <source>
        <dbReference type="SAM" id="SignalP"/>
    </source>
</evidence>
<proteinExistence type="predicted"/>
<accession>A0A9W4TWZ8</accession>
<dbReference type="Proteomes" id="UP001152885">
    <property type="component" value="Unassembled WGS sequence"/>
</dbReference>
<feature type="chain" id="PRO_5040874014" evidence="1">
    <location>
        <begin position="22"/>
        <end position="173"/>
    </location>
</feature>
<comment type="caution">
    <text evidence="2">The sequence shown here is derived from an EMBL/GenBank/DDBJ whole genome shotgun (WGS) entry which is preliminary data.</text>
</comment>
<name>A0A9W4TWZ8_9ASCO</name>
<gene>
    <name evidence="2" type="ORF">CANVERA_P1745</name>
</gene>
<feature type="signal peptide" evidence="1">
    <location>
        <begin position="1"/>
        <end position="21"/>
    </location>
</feature>